<evidence type="ECO:0000256" key="2">
    <source>
        <dbReference type="ARBA" id="ARBA00009045"/>
    </source>
</evidence>
<evidence type="ECO:0000256" key="4">
    <source>
        <dbReference type="ARBA" id="ARBA00022801"/>
    </source>
</evidence>
<feature type="domain" description="Peptidase S54 rhomboid" evidence="8">
    <location>
        <begin position="43"/>
        <end position="186"/>
    </location>
</feature>
<comment type="subcellular location">
    <subcellularLocation>
        <location evidence="1">Membrane</location>
        <topology evidence="1">Multi-pass membrane protein</topology>
    </subcellularLocation>
</comment>
<comment type="caution">
    <text evidence="10">The sequence shown here is derived from an EMBL/GenBank/DDBJ whole genome shotgun (WGS) entry which is preliminary data.</text>
</comment>
<dbReference type="InterPro" id="IPR022764">
    <property type="entry name" value="Peptidase_S54_rhomboid_dom"/>
</dbReference>
<evidence type="ECO:0000256" key="1">
    <source>
        <dbReference type="ARBA" id="ARBA00004141"/>
    </source>
</evidence>
<dbReference type="RefSeq" id="WP_168870171.1">
    <property type="nucleotide sequence ID" value="NZ_JABAIA010000001.1"/>
</dbReference>
<keyword evidence="10" id="KW-0645">Protease</keyword>
<proteinExistence type="inferred from homology"/>
<dbReference type="SUPFAM" id="SSF144091">
    <property type="entry name" value="Rhomboid-like"/>
    <property type="match status" value="1"/>
</dbReference>
<dbReference type="Pfam" id="PF01694">
    <property type="entry name" value="Rhomboid"/>
    <property type="match status" value="1"/>
</dbReference>
<evidence type="ECO:0000256" key="3">
    <source>
        <dbReference type="ARBA" id="ARBA00022692"/>
    </source>
</evidence>
<dbReference type="PANTHER" id="PTHR43731">
    <property type="entry name" value="RHOMBOID PROTEASE"/>
    <property type="match status" value="1"/>
</dbReference>
<organism evidence="10 11">
    <name type="scientific">Chitinophaga varians</name>
    <dbReference type="NCBI Taxonomy" id="2202339"/>
    <lineage>
        <taxon>Bacteria</taxon>
        <taxon>Pseudomonadati</taxon>
        <taxon>Bacteroidota</taxon>
        <taxon>Chitinophagia</taxon>
        <taxon>Chitinophagales</taxon>
        <taxon>Chitinophagaceae</taxon>
        <taxon>Chitinophaga</taxon>
    </lineage>
</organism>
<evidence type="ECO:0000313" key="11">
    <source>
        <dbReference type="Proteomes" id="UP000570474"/>
    </source>
</evidence>
<dbReference type="PANTHER" id="PTHR43731:SF14">
    <property type="entry name" value="PRESENILIN-ASSOCIATED RHOMBOID-LIKE PROTEIN, MITOCHONDRIAL"/>
    <property type="match status" value="1"/>
</dbReference>
<dbReference type="GO" id="GO:0004252">
    <property type="term" value="F:serine-type endopeptidase activity"/>
    <property type="evidence" value="ECO:0007669"/>
    <property type="project" value="InterPro"/>
</dbReference>
<feature type="transmembrane region" description="Helical" evidence="7">
    <location>
        <begin position="109"/>
        <end position="129"/>
    </location>
</feature>
<reference evidence="10 11" key="1">
    <citation type="submission" date="2020-04" db="EMBL/GenBank/DDBJ databases">
        <authorList>
            <person name="Yin C."/>
        </authorList>
    </citation>
    <scope>NUCLEOTIDE SEQUENCE [LARGE SCALE GENOMIC DNA]</scope>
    <source>
        <strain evidence="10 11">Ae27</strain>
    </source>
</reference>
<dbReference type="Pfam" id="PF20216">
    <property type="entry name" value="DUF6576"/>
    <property type="match status" value="1"/>
</dbReference>
<keyword evidence="11" id="KW-1185">Reference proteome</keyword>
<protein>
    <submittedName>
        <fullName evidence="10">Rhomboid family intramembrane serine protease</fullName>
    </submittedName>
</protein>
<dbReference type="InterPro" id="IPR050925">
    <property type="entry name" value="Rhomboid_protease_S54"/>
</dbReference>
<keyword evidence="6 7" id="KW-0472">Membrane</keyword>
<evidence type="ECO:0000256" key="5">
    <source>
        <dbReference type="ARBA" id="ARBA00022989"/>
    </source>
</evidence>
<feature type="transmembrane region" description="Helical" evidence="7">
    <location>
        <begin position="53"/>
        <end position="73"/>
    </location>
</feature>
<evidence type="ECO:0000259" key="8">
    <source>
        <dbReference type="Pfam" id="PF01694"/>
    </source>
</evidence>
<accession>A0A847RAY3</accession>
<evidence type="ECO:0000259" key="9">
    <source>
        <dbReference type="Pfam" id="PF20216"/>
    </source>
</evidence>
<feature type="transmembrane region" description="Helical" evidence="7">
    <location>
        <begin position="195"/>
        <end position="213"/>
    </location>
</feature>
<keyword evidence="5 7" id="KW-1133">Transmembrane helix</keyword>
<evidence type="ECO:0000256" key="6">
    <source>
        <dbReference type="ARBA" id="ARBA00023136"/>
    </source>
</evidence>
<feature type="transmembrane region" description="Helical" evidence="7">
    <location>
        <begin position="6"/>
        <end position="23"/>
    </location>
</feature>
<dbReference type="Gene3D" id="1.20.1540.10">
    <property type="entry name" value="Rhomboid-like"/>
    <property type="match status" value="1"/>
</dbReference>
<evidence type="ECO:0000256" key="7">
    <source>
        <dbReference type="SAM" id="Phobius"/>
    </source>
</evidence>
<sequence>MTEIGVVALVTVILNLVVSYKGFKDTVFFDKYAFIVDEMLVHKEYYRLISSGFLHADWMHLLFNMMSLCFFSADVEAVLGIKNFIIIYMSSLVGGNLLSLFIHRHHGDYSAVGASGAVCGIIFACIALFPEMEIGFFGIPLYIPAWIYGVLYMLFTIFRIKDKNDNVGHEAHLGGAFIGLVFAVCMEPQAVRQHYLPVLAILLPCIIFMYLLVRKPHMMLTGNTPGPQRFLNLEDRYNQQKAIQQQEIDAILEKIHRQGINSLSAEEKQKLQNYADR</sequence>
<dbReference type="InterPro" id="IPR035952">
    <property type="entry name" value="Rhomboid-like_sf"/>
</dbReference>
<feature type="transmembrane region" description="Helical" evidence="7">
    <location>
        <begin position="141"/>
        <end position="160"/>
    </location>
</feature>
<keyword evidence="3 7" id="KW-0812">Transmembrane</keyword>
<dbReference type="InterPro" id="IPR046483">
    <property type="entry name" value="DUF6576"/>
</dbReference>
<dbReference type="Proteomes" id="UP000570474">
    <property type="component" value="Unassembled WGS sequence"/>
</dbReference>
<dbReference type="AlphaFoldDB" id="A0A847RAY3"/>
<keyword evidence="4" id="KW-0378">Hydrolase</keyword>
<gene>
    <name evidence="10" type="ORF">HGH92_07870</name>
</gene>
<evidence type="ECO:0000313" key="10">
    <source>
        <dbReference type="EMBL" id="NLR64219.1"/>
    </source>
</evidence>
<dbReference type="GO" id="GO:0006508">
    <property type="term" value="P:proteolysis"/>
    <property type="evidence" value="ECO:0007669"/>
    <property type="project" value="UniProtKB-KW"/>
</dbReference>
<feature type="transmembrane region" description="Helical" evidence="7">
    <location>
        <begin position="172"/>
        <end position="189"/>
    </location>
</feature>
<dbReference type="EMBL" id="JABAIA010000001">
    <property type="protein sequence ID" value="NLR64219.1"/>
    <property type="molecule type" value="Genomic_DNA"/>
</dbReference>
<feature type="domain" description="DUF6576" evidence="9">
    <location>
        <begin position="233"/>
        <end position="276"/>
    </location>
</feature>
<feature type="transmembrane region" description="Helical" evidence="7">
    <location>
        <begin position="85"/>
        <end position="102"/>
    </location>
</feature>
<comment type="similarity">
    <text evidence="2">Belongs to the peptidase S54 family.</text>
</comment>
<dbReference type="GO" id="GO:0016020">
    <property type="term" value="C:membrane"/>
    <property type="evidence" value="ECO:0007669"/>
    <property type="project" value="UniProtKB-SubCell"/>
</dbReference>
<name>A0A847RAY3_9BACT</name>